<evidence type="ECO:0000313" key="2">
    <source>
        <dbReference type="EMBL" id="TWV97365.1"/>
    </source>
</evidence>
<proteinExistence type="predicted"/>
<dbReference type="AlphaFoldDB" id="A0A5C6LP55"/>
<dbReference type="Proteomes" id="UP000318815">
    <property type="component" value="Unassembled WGS sequence"/>
</dbReference>
<comment type="caution">
    <text evidence="2">The sequence shown here is derived from an EMBL/GenBank/DDBJ whole genome shotgun (WGS) entry which is preliminary data.</text>
</comment>
<evidence type="ECO:0000256" key="1">
    <source>
        <dbReference type="SAM" id="MobiDB-lite"/>
    </source>
</evidence>
<reference evidence="2 3" key="1">
    <citation type="submission" date="2019-08" db="EMBL/GenBank/DDBJ databases">
        <title>Whole genome sequencing of chitin degrading bacteria Chitinophaga pinensis YS16.</title>
        <authorList>
            <person name="Singh R.P."/>
            <person name="Manchanda G."/>
            <person name="Maurya I.K."/>
            <person name="Joshi N.K."/>
            <person name="Srivastava A.K."/>
        </authorList>
    </citation>
    <scope>NUCLEOTIDE SEQUENCE [LARGE SCALE GENOMIC DNA]</scope>
    <source>
        <strain evidence="2 3">YS-16</strain>
    </source>
</reference>
<keyword evidence="3" id="KW-1185">Reference proteome</keyword>
<gene>
    <name evidence="2" type="ORF">FEF09_22145</name>
</gene>
<sequence>MKNHSYFLLALLLTACVENKQHEQQADSTVQEVEKPAKTKPAPATAPEGKKPTPEKIIRERAAGTVTLLDEVNGKPMAQVNDNVELEAGIPAKGWSATLVTTELTDAQQEGQVLKKGSPIIANGKTVGKVLQDVVIEMTFKTIKV</sequence>
<name>A0A5C6LP55_9BACT</name>
<dbReference type="RefSeq" id="WP_146307128.1">
    <property type="nucleotide sequence ID" value="NZ_VOHS01000030.1"/>
</dbReference>
<evidence type="ECO:0000313" key="3">
    <source>
        <dbReference type="Proteomes" id="UP000318815"/>
    </source>
</evidence>
<dbReference type="EMBL" id="VOHS01000030">
    <property type="protein sequence ID" value="TWV97365.1"/>
    <property type="molecule type" value="Genomic_DNA"/>
</dbReference>
<organism evidence="2 3">
    <name type="scientific">Chitinophaga pinensis</name>
    <dbReference type="NCBI Taxonomy" id="79329"/>
    <lineage>
        <taxon>Bacteria</taxon>
        <taxon>Pseudomonadati</taxon>
        <taxon>Bacteroidota</taxon>
        <taxon>Chitinophagia</taxon>
        <taxon>Chitinophagales</taxon>
        <taxon>Chitinophagaceae</taxon>
        <taxon>Chitinophaga</taxon>
    </lineage>
</organism>
<protein>
    <submittedName>
        <fullName evidence="2">Uncharacterized protein</fullName>
    </submittedName>
</protein>
<accession>A0A5C6LP55</accession>
<feature type="region of interest" description="Disordered" evidence="1">
    <location>
        <begin position="25"/>
        <end position="57"/>
    </location>
</feature>
<feature type="compositionally biased region" description="Basic and acidic residues" evidence="1">
    <location>
        <begin position="48"/>
        <end position="57"/>
    </location>
</feature>
<dbReference type="PROSITE" id="PS51257">
    <property type="entry name" value="PROKAR_LIPOPROTEIN"/>
    <property type="match status" value="1"/>
</dbReference>